<dbReference type="GO" id="GO:0006355">
    <property type="term" value="P:regulation of DNA-templated transcription"/>
    <property type="evidence" value="ECO:0007669"/>
    <property type="project" value="InterPro"/>
</dbReference>
<evidence type="ECO:0000256" key="10">
    <source>
        <dbReference type="ARBA" id="ARBA00023163"/>
    </source>
</evidence>
<keyword evidence="9" id="KW-0010">Activator</keyword>
<evidence type="ECO:0000256" key="2">
    <source>
        <dbReference type="ARBA" id="ARBA00018672"/>
    </source>
</evidence>
<comment type="caution">
    <text evidence="18">The sequence shown here is derived from an EMBL/GenBank/DDBJ whole genome shotgun (WGS) entry which is preliminary data.</text>
</comment>
<dbReference type="EMBL" id="MCGI01000002">
    <property type="protein sequence ID" value="ODM11779.1"/>
    <property type="molecule type" value="Genomic_DNA"/>
</dbReference>
<evidence type="ECO:0000259" key="17">
    <source>
        <dbReference type="PROSITE" id="PS51755"/>
    </source>
</evidence>
<keyword evidence="7" id="KW-0843">Virulence</keyword>
<sequence>MFTILVAEDDRELRELFCTVLSENGYRPLEAGDGEEALKVMETEYVDLIISDIMMPHMDGYELTKEIRKANMYLPVLMITAKDSSFYKKEGFQAGTDDYMVKPVDVNEMIWRIKALLRRSQAAHERKLTVGSTLLYCDSYCVKREDEEIILPPKEFQLLYKLLATPNRTFTRMQLMDEIWGLESNATTHTLEVHIGRLRERFRNNPDFQLVTVHGLGYKAVLL</sequence>
<dbReference type="SMART" id="SM00448">
    <property type="entry name" value="REC"/>
    <property type="match status" value="1"/>
</dbReference>
<keyword evidence="10" id="KW-0804">Transcription</keyword>
<evidence type="ECO:0000256" key="12">
    <source>
        <dbReference type="ARBA" id="ARBA00037471"/>
    </source>
</evidence>
<organism evidence="18 19">
    <name type="scientific">Eisenbergiella tayi</name>
    <dbReference type="NCBI Taxonomy" id="1432052"/>
    <lineage>
        <taxon>Bacteria</taxon>
        <taxon>Bacillati</taxon>
        <taxon>Bacillota</taxon>
        <taxon>Clostridia</taxon>
        <taxon>Lachnospirales</taxon>
        <taxon>Lachnospiraceae</taxon>
        <taxon>Eisenbergiella</taxon>
    </lineage>
</organism>
<evidence type="ECO:0000313" key="18">
    <source>
        <dbReference type="EMBL" id="ODM11779.1"/>
    </source>
</evidence>
<dbReference type="Proteomes" id="UP000095003">
    <property type="component" value="Unassembled WGS sequence"/>
</dbReference>
<dbReference type="GO" id="GO:0005829">
    <property type="term" value="C:cytosol"/>
    <property type="evidence" value="ECO:0007669"/>
    <property type="project" value="TreeGrafter"/>
</dbReference>
<dbReference type="CDD" id="cd00383">
    <property type="entry name" value="trans_reg_C"/>
    <property type="match status" value="1"/>
</dbReference>
<evidence type="ECO:0000256" key="15">
    <source>
        <dbReference type="PROSITE-ProRule" id="PRU01091"/>
    </source>
</evidence>
<feature type="modified residue" description="4-aspartylphosphate" evidence="14">
    <location>
        <position position="52"/>
    </location>
</feature>
<dbReference type="FunFam" id="3.40.50.2300:FF:000001">
    <property type="entry name" value="DNA-binding response regulator PhoB"/>
    <property type="match status" value="1"/>
</dbReference>
<evidence type="ECO:0000313" key="19">
    <source>
        <dbReference type="Proteomes" id="UP000095003"/>
    </source>
</evidence>
<dbReference type="Gene3D" id="3.40.50.2300">
    <property type="match status" value="1"/>
</dbReference>
<keyword evidence="8 15" id="KW-0238">DNA-binding</keyword>
<protein>
    <recommendedName>
        <fullName evidence="13">Heme response regulator HssR</fullName>
    </recommendedName>
    <alternativeName>
        <fullName evidence="2">Stage 0 sporulation protein A homolog</fullName>
    </alternativeName>
</protein>
<evidence type="ECO:0000256" key="7">
    <source>
        <dbReference type="ARBA" id="ARBA00023026"/>
    </source>
</evidence>
<evidence type="ECO:0000259" key="16">
    <source>
        <dbReference type="PROSITE" id="PS50110"/>
    </source>
</evidence>
<name>A0A1E3ASV9_9FIRM</name>
<evidence type="ECO:0000256" key="4">
    <source>
        <dbReference type="ARBA" id="ARBA00022553"/>
    </source>
</evidence>
<proteinExistence type="predicted"/>
<evidence type="ECO:0000256" key="8">
    <source>
        <dbReference type="ARBA" id="ARBA00023125"/>
    </source>
</evidence>
<dbReference type="AlphaFoldDB" id="A0A1E3ASV9"/>
<dbReference type="PANTHER" id="PTHR48111">
    <property type="entry name" value="REGULATOR OF RPOS"/>
    <property type="match status" value="1"/>
</dbReference>
<dbReference type="SMART" id="SM00862">
    <property type="entry name" value="Trans_reg_C"/>
    <property type="match status" value="1"/>
</dbReference>
<keyword evidence="4 14" id="KW-0597">Phosphoprotein</keyword>
<feature type="domain" description="OmpR/PhoB-type" evidence="17">
    <location>
        <begin position="125"/>
        <end position="222"/>
    </location>
</feature>
<evidence type="ECO:0000256" key="14">
    <source>
        <dbReference type="PROSITE-ProRule" id="PRU00169"/>
    </source>
</evidence>
<comment type="subcellular location">
    <subcellularLocation>
        <location evidence="1">Cytoplasm</location>
    </subcellularLocation>
</comment>
<dbReference type="CDD" id="cd17574">
    <property type="entry name" value="REC_OmpR"/>
    <property type="match status" value="1"/>
</dbReference>
<dbReference type="InterPro" id="IPR001789">
    <property type="entry name" value="Sig_transdc_resp-reg_receiver"/>
</dbReference>
<dbReference type="SUPFAM" id="SSF52172">
    <property type="entry name" value="CheY-like"/>
    <property type="match status" value="1"/>
</dbReference>
<keyword evidence="5" id="KW-0902">Two-component regulatory system</keyword>
<dbReference type="InterPro" id="IPR039420">
    <property type="entry name" value="WalR-like"/>
</dbReference>
<evidence type="ECO:0000256" key="9">
    <source>
        <dbReference type="ARBA" id="ARBA00023159"/>
    </source>
</evidence>
<accession>A0A1E3ASV9</accession>
<dbReference type="GO" id="GO:0032993">
    <property type="term" value="C:protein-DNA complex"/>
    <property type="evidence" value="ECO:0007669"/>
    <property type="project" value="TreeGrafter"/>
</dbReference>
<evidence type="ECO:0000256" key="3">
    <source>
        <dbReference type="ARBA" id="ARBA00022490"/>
    </source>
</evidence>
<reference evidence="18 19" key="1">
    <citation type="submission" date="2016-07" db="EMBL/GenBank/DDBJ databases">
        <title>Characterization of isolates of Eisenbergiella tayi derived from blood cultures, using whole genome sequencing.</title>
        <authorList>
            <person name="Burdz T."/>
            <person name="Wiebe D."/>
            <person name="Huynh C."/>
            <person name="Bernard K."/>
        </authorList>
    </citation>
    <scope>NUCLEOTIDE SEQUENCE [LARGE SCALE GENOMIC DNA]</scope>
    <source>
        <strain evidence="18 19">NML 120489</strain>
    </source>
</reference>
<dbReference type="Pfam" id="PF00486">
    <property type="entry name" value="Trans_reg_C"/>
    <property type="match status" value="1"/>
</dbReference>
<dbReference type="PROSITE" id="PS51755">
    <property type="entry name" value="OMPR_PHOB"/>
    <property type="match status" value="1"/>
</dbReference>
<comment type="function">
    <text evidence="11">May play the central regulatory role in sporulation. It may be an element of the effector pathway responsible for the activation of sporulation genes in response to nutritional stress. Spo0A may act in concert with spo0H (a sigma factor) to control the expression of some genes that are critical to the sporulation process.</text>
</comment>
<evidence type="ECO:0000256" key="13">
    <source>
        <dbReference type="ARBA" id="ARBA00039976"/>
    </source>
</evidence>
<dbReference type="InterPro" id="IPR011006">
    <property type="entry name" value="CheY-like_superfamily"/>
</dbReference>
<dbReference type="GO" id="GO:0000976">
    <property type="term" value="F:transcription cis-regulatory region binding"/>
    <property type="evidence" value="ECO:0007669"/>
    <property type="project" value="TreeGrafter"/>
</dbReference>
<comment type="function">
    <text evidence="12">Member of the two-component regulatory system HssS/HssR involved in intracellular heme homeostasis and tempering of staphylococcal virulence. Phosphorylated HssR binds to a direct repeat sequence within hrtAB promoter and activates the expression of hrtAB, an efflux pump, in response to extracellular heme, hemin, hemoglobin or blood.</text>
</comment>
<evidence type="ECO:0000256" key="5">
    <source>
        <dbReference type="ARBA" id="ARBA00023012"/>
    </source>
</evidence>
<gene>
    <name evidence="18" type="primary">phoP_2</name>
    <name evidence="18" type="ORF">BEH84_02394</name>
</gene>
<dbReference type="Pfam" id="PF00072">
    <property type="entry name" value="Response_reg"/>
    <property type="match status" value="1"/>
</dbReference>
<keyword evidence="3" id="KW-0963">Cytoplasm</keyword>
<dbReference type="InterPro" id="IPR001867">
    <property type="entry name" value="OmpR/PhoB-type_DNA-bd"/>
</dbReference>
<dbReference type="GeneID" id="93303790"/>
<dbReference type="GO" id="GO:0000156">
    <property type="term" value="F:phosphorelay response regulator activity"/>
    <property type="evidence" value="ECO:0007669"/>
    <property type="project" value="TreeGrafter"/>
</dbReference>
<feature type="domain" description="Response regulatory" evidence="16">
    <location>
        <begin position="3"/>
        <end position="117"/>
    </location>
</feature>
<dbReference type="Gene3D" id="1.10.10.10">
    <property type="entry name" value="Winged helix-like DNA-binding domain superfamily/Winged helix DNA-binding domain"/>
    <property type="match status" value="1"/>
</dbReference>
<dbReference type="RefSeq" id="WP_069156984.1">
    <property type="nucleotide sequence ID" value="NZ_DBFYTC010000238.1"/>
</dbReference>
<evidence type="ECO:0000256" key="6">
    <source>
        <dbReference type="ARBA" id="ARBA00023015"/>
    </source>
</evidence>
<dbReference type="PANTHER" id="PTHR48111:SF49">
    <property type="entry name" value="HEME RESPONSE REGULATOR HSSR"/>
    <property type="match status" value="1"/>
</dbReference>
<dbReference type="PROSITE" id="PS50110">
    <property type="entry name" value="RESPONSE_REGULATORY"/>
    <property type="match status" value="1"/>
</dbReference>
<dbReference type="InterPro" id="IPR036388">
    <property type="entry name" value="WH-like_DNA-bd_sf"/>
</dbReference>
<evidence type="ECO:0000256" key="11">
    <source>
        <dbReference type="ARBA" id="ARBA00024867"/>
    </source>
</evidence>
<feature type="DNA-binding region" description="OmpR/PhoB-type" evidence="15">
    <location>
        <begin position="125"/>
        <end position="222"/>
    </location>
</feature>
<evidence type="ECO:0000256" key="1">
    <source>
        <dbReference type="ARBA" id="ARBA00004496"/>
    </source>
</evidence>
<keyword evidence="6" id="KW-0805">Transcription regulation</keyword>